<dbReference type="InterPro" id="IPR036390">
    <property type="entry name" value="WH_DNA-bd_sf"/>
</dbReference>
<dbReference type="SUPFAM" id="SSF46785">
    <property type="entry name" value="Winged helix' DNA-binding domain"/>
    <property type="match status" value="1"/>
</dbReference>
<gene>
    <name evidence="3" type="ORF">POVWA1_027280</name>
    <name evidence="4" type="ORF">POVWA2_027450</name>
</gene>
<dbReference type="Proteomes" id="UP000078550">
    <property type="component" value="Unassembled WGS sequence"/>
</dbReference>
<evidence type="ECO:0000259" key="2">
    <source>
        <dbReference type="PROSITE" id="PS50250"/>
    </source>
</evidence>
<sequence>MEGSKDDSCELNKQSYPNFYLANLFYILQLSHISVNERNETLQKLMEEIKKNNMHPYYNYVCEELNINRDQDLYNSLKEKADEELNEIEKKILEATENFDSIDTKNDLQQDPQARGTSERKRSLWRGCMEAFVSPAPCTFVGPAPCTFVGPAPCTFVGPAPCTFVGPAPCTFVGPAPCTFVGPAPCAFENAYKEYEEIYKKGIGIGAKLDILLTIIRISIFFNDMKNTKKYLEQATMQMEKGGDWERKNKLKIYEALNYIMIRNFPEASKILIDAASTFTATEIISYDEIIFYMTEERTVLNKKILNSSVILQVTSSDEDLHSYISSFYHCDYRMFMEKTIKIALRVKRDRYLGRHYRYFIRNTRVRAYRQFLEPFKSVTLKNMAYAFGVSEEFIEEEVSSFIANGKLNCKIDKVNGSIESNQPNERNTMYLNTIKKVSSKSASS</sequence>
<organism evidence="3 6">
    <name type="scientific">Plasmodium ovale wallikeri</name>
    <dbReference type="NCBI Taxonomy" id="864142"/>
    <lineage>
        <taxon>Eukaryota</taxon>
        <taxon>Sar</taxon>
        <taxon>Alveolata</taxon>
        <taxon>Apicomplexa</taxon>
        <taxon>Aconoidasida</taxon>
        <taxon>Haemosporida</taxon>
        <taxon>Plasmodiidae</taxon>
        <taxon>Plasmodium</taxon>
        <taxon>Plasmodium (Plasmodium)</taxon>
    </lineage>
</organism>
<evidence type="ECO:0000313" key="5">
    <source>
        <dbReference type="Proteomes" id="UP000078550"/>
    </source>
</evidence>
<dbReference type="InterPro" id="IPR000717">
    <property type="entry name" value="PCI_dom"/>
</dbReference>
<dbReference type="PANTHER" id="PTHR14145:SF1">
    <property type="entry name" value="26S PROTEASOME NON-ATPASE REGULATORY SUBUNIT 6"/>
    <property type="match status" value="1"/>
</dbReference>
<proteinExistence type="predicted"/>
<dbReference type="PANTHER" id="PTHR14145">
    <property type="entry name" value="26S PROTESOME SUBUNIT 6"/>
    <property type="match status" value="1"/>
</dbReference>
<reference evidence="5 6" key="2">
    <citation type="submission" date="2016-05" db="EMBL/GenBank/DDBJ databases">
        <authorList>
            <person name="Naeem Raeece"/>
        </authorList>
    </citation>
    <scope>NUCLEOTIDE SEQUENCE [LARGE SCALE GENOMIC DNA]</scope>
</reference>
<reference evidence="3" key="1">
    <citation type="submission" date="2016-05" db="EMBL/GenBank/DDBJ databases">
        <authorList>
            <person name="Lavstsen T."/>
            <person name="Jespersen J.S."/>
        </authorList>
    </citation>
    <scope>NUCLEOTIDE SEQUENCE [LARGE SCALE GENOMIC DNA]</scope>
</reference>
<name>A0A1A8YV46_PLAOA</name>
<dbReference type="Pfam" id="PF10602">
    <property type="entry name" value="RPN7"/>
    <property type="match status" value="1"/>
</dbReference>
<dbReference type="Proteomes" id="UP000078555">
    <property type="component" value="Unassembled WGS sequence"/>
</dbReference>
<dbReference type="EMBL" id="FLRE01000110">
    <property type="protein sequence ID" value="SBT35923.1"/>
    <property type="molecule type" value="Genomic_DNA"/>
</dbReference>
<keyword evidence="1" id="KW-0175">Coiled coil</keyword>
<dbReference type="Gene3D" id="1.25.40.570">
    <property type="match status" value="1"/>
</dbReference>
<evidence type="ECO:0000313" key="4">
    <source>
        <dbReference type="EMBL" id="SBT35923.1"/>
    </source>
</evidence>
<feature type="coiled-coil region" evidence="1">
    <location>
        <begin position="32"/>
        <end position="105"/>
    </location>
</feature>
<dbReference type="SMART" id="SM00088">
    <property type="entry name" value="PINT"/>
    <property type="match status" value="1"/>
</dbReference>
<dbReference type="EMBL" id="FLRD01000083">
    <property type="protein sequence ID" value="SBT35423.1"/>
    <property type="molecule type" value="Genomic_DNA"/>
</dbReference>
<feature type="domain" description="PCI" evidence="2">
    <location>
        <begin position="249"/>
        <end position="426"/>
    </location>
</feature>
<keyword evidence="6" id="KW-1185">Reference proteome</keyword>
<dbReference type="GO" id="GO:0000502">
    <property type="term" value="C:proteasome complex"/>
    <property type="evidence" value="ECO:0007669"/>
    <property type="project" value="UniProtKB-KW"/>
</dbReference>
<evidence type="ECO:0000256" key="1">
    <source>
        <dbReference type="SAM" id="Coils"/>
    </source>
</evidence>
<evidence type="ECO:0000313" key="3">
    <source>
        <dbReference type="EMBL" id="SBT35423.1"/>
    </source>
</evidence>
<evidence type="ECO:0000313" key="6">
    <source>
        <dbReference type="Proteomes" id="UP000078555"/>
    </source>
</evidence>
<dbReference type="PROSITE" id="PS50250">
    <property type="entry name" value="PCI"/>
    <property type="match status" value="1"/>
</dbReference>
<dbReference type="Pfam" id="PF01399">
    <property type="entry name" value="PCI"/>
    <property type="match status" value="1"/>
</dbReference>
<dbReference type="AlphaFoldDB" id="A0A1A8YV46"/>
<dbReference type="InterPro" id="IPR045135">
    <property type="entry name" value="Rpn7_N"/>
</dbReference>
<accession>A0A1A8YV46</accession>
<dbReference type="InterPro" id="IPR019585">
    <property type="entry name" value="Rpn7/CSN1"/>
</dbReference>
<keyword evidence="3" id="KW-0647">Proteasome</keyword>
<dbReference type="GO" id="GO:0043161">
    <property type="term" value="P:proteasome-mediated ubiquitin-dependent protein catabolic process"/>
    <property type="evidence" value="ECO:0007669"/>
    <property type="project" value="TreeGrafter"/>
</dbReference>
<protein>
    <submittedName>
        <fullName evidence="3">26S proteasome regulatory complex subunit</fullName>
    </submittedName>
</protein>